<keyword evidence="2" id="KW-0805">Transcription regulation</keyword>
<keyword evidence="6" id="KW-0614">Plasmid</keyword>
<name>A0ABZ3BXC6_BURPY</name>
<dbReference type="Pfam" id="PF03466">
    <property type="entry name" value="LysR_substrate"/>
    <property type="match status" value="1"/>
</dbReference>
<protein>
    <submittedName>
        <fullName evidence="6">LysR family transcriptional regulator</fullName>
    </submittedName>
</protein>
<feature type="domain" description="HTH lysR-type" evidence="5">
    <location>
        <begin position="14"/>
        <end position="64"/>
    </location>
</feature>
<evidence type="ECO:0000256" key="4">
    <source>
        <dbReference type="ARBA" id="ARBA00023163"/>
    </source>
</evidence>
<dbReference type="Gene3D" id="3.40.190.290">
    <property type="match status" value="1"/>
</dbReference>
<dbReference type="InterPro" id="IPR000847">
    <property type="entry name" value="LysR_HTH_N"/>
</dbReference>
<dbReference type="InterPro" id="IPR058163">
    <property type="entry name" value="LysR-type_TF_proteobact-type"/>
</dbReference>
<dbReference type="Gene3D" id="1.10.10.10">
    <property type="entry name" value="Winged helix-like DNA-binding domain superfamily/Winged helix DNA-binding domain"/>
    <property type="match status" value="1"/>
</dbReference>
<evidence type="ECO:0000259" key="5">
    <source>
        <dbReference type="PROSITE" id="PS50931"/>
    </source>
</evidence>
<evidence type="ECO:0000313" key="7">
    <source>
        <dbReference type="Proteomes" id="UP001484179"/>
    </source>
</evidence>
<dbReference type="PANTHER" id="PTHR30537">
    <property type="entry name" value="HTH-TYPE TRANSCRIPTIONAL REGULATOR"/>
    <property type="match status" value="1"/>
</dbReference>
<dbReference type="InterPro" id="IPR036388">
    <property type="entry name" value="WH-like_DNA-bd_sf"/>
</dbReference>
<dbReference type="EMBL" id="CP150851">
    <property type="protein sequence ID" value="WZW59182.1"/>
    <property type="molecule type" value="Genomic_DNA"/>
</dbReference>
<evidence type="ECO:0000256" key="3">
    <source>
        <dbReference type="ARBA" id="ARBA00023125"/>
    </source>
</evidence>
<dbReference type="Proteomes" id="UP001484179">
    <property type="component" value="Plasmid unnamed"/>
</dbReference>
<evidence type="ECO:0000313" key="6">
    <source>
        <dbReference type="EMBL" id="WZW59182.1"/>
    </source>
</evidence>
<keyword evidence="4" id="KW-0804">Transcription</keyword>
<dbReference type="PROSITE" id="PS50931">
    <property type="entry name" value="HTH_LYSR"/>
    <property type="match status" value="1"/>
</dbReference>
<gene>
    <name evidence="6" type="ORF">WN985_33010</name>
</gene>
<evidence type="ECO:0000256" key="2">
    <source>
        <dbReference type="ARBA" id="ARBA00023015"/>
    </source>
</evidence>
<dbReference type="PANTHER" id="PTHR30537:SF5">
    <property type="entry name" value="HTH-TYPE TRANSCRIPTIONAL ACTIVATOR TTDR-RELATED"/>
    <property type="match status" value="1"/>
</dbReference>
<dbReference type="SUPFAM" id="SSF53850">
    <property type="entry name" value="Periplasmic binding protein-like II"/>
    <property type="match status" value="1"/>
</dbReference>
<organism evidence="6 7">
    <name type="scientific">Burkholderia pyrrocinia</name>
    <name type="common">Pseudomonas pyrrocinia</name>
    <dbReference type="NCBI Taxonomy" id="60550"/>
    <lineage>
        <taxon>Bacteria</taxon>
        <taxon>Pseudomonadati</taxon>
        <taxon>Pseudomonadota</taxon>
        <taxon>Betaproteobacteria</taxon>
        <taxon>Burkholderiales</taxon>
        <taxon>Burkholderiaceae</taxon>
        <taxon>Burkholderia</taxon>
        <taxon>Burkholderia cepacia complex</taxon>
    </lineage>
</organism>
<dbReference type="SUPFAM" id="SSF46785">
    <property type="entry name" value="Winged helix' DNA-binding domain"/>
    <property type="match status" value="1"/>
</dbReference>
<reference evidence="6 7" key="1">
    <citation type="submission" date="2024-04" db="EMBL/GenBank/DDBJ databases">
        <title>Biological Control Activity of Plant Growth Promoting Rhizobacteria Burkholderia pyrrocinia BX1 against Tobacco black shank Introduction Tobacco black shank (TBS) caused by the oomycete Phytophthora. nicotianae (P. nicotianae) has become a destructive soil.</title>
        <authorList>
            <person name="Liu X."/>
            <person name="Shu C."/>
        </authorList>
    </citation>
    <scope>NUCLEOTIDE SEQUENCE [LARGE SCALE GENOMIC DNA]</scope>
    <source>
        <strain evidence="6 7">BX1</strain>
        <plasmid evidence="6 7">unnamed</plasmid>
    </source>
</reference>
<keyword evidence="3" id="KW-0238">DNA-binding</keyword>
<accession>A0ABZ3BXC6</accession>
<geneLocation type="plasmid" evidence="6 7">
    <name>unnamed</name>
</geneLocation>
<evidence type="ECO:0000256" key="1">
    <source>
        <dbReference type="ARBA" id="ARBA00009437"/>
    </source>
</evidence>
<dbReference type="Pfam" id="PF00126">
    <property type="entry name" value="HTH_1"/>
    <property type="match status" value="1"/>
</dbReference>
<dbReference type="InterPro" id="IPR036390">
    <property type="entry name" value="WH_DNA-bd_sf"/>
</dbReference>
<comment type="similarity">
    <text evidence="1">Belongs to the LysR transcriptional regulatory family.</text>
</comment>
<dbReference type="RefSeq" id="WP_342312397.1">
    <property type="nucleotide sequence ID" value="NZ_CP150851.1"/>
</dbReference>
<keyword evidence="7" id="KW-1185">Reference proteome</keyword>
<dbReference type="CDD" id="cd08422">
    <property type="entry name" value="PBP2_CrgA_like"/>
    <property type="match status" value="1"/>
</dbReference>
<dbReference type="InterPro" id="IPR005119">
    <property type="entry name" value="LysR_subst-bd"/>
</dbReference>
<proteinExistence type="inferred from homology"/>
<sequence>MDFLDSRQADERATLLALWEHGSFAAAGRVLQRHPTVLSKRLSALEHRLGIRLIERTTRQLRFTAEGERLVTRLRYAVDLIAEAEQDAAQGAAQIRGRLRIALPAAMGRIWLSSIVSEFARSYPGVVLEVEYSERFVDIVAEGFDAAIRIGELSDSRLIARKLCDHRRILCAAPAYLERHGTPTEPAGLAGHNCLGFTGLHTYPEWKLTRDGEQHAVKVGCGMISNDNEALLSAARLGLGILAGGDWLMTKDIDAGNLTRVLPDWQLGVAAGVYLVRPSAKYSSATTTAFKHWIEEAFSRGAPWQRALWSGDAPEHGPA</sequence>